<dbReference type="AlphaFoldDB" id="A0A848CFL4"/>
<name>A0A848CFL4_9BACT</name>
<feature type="compositionally biased region" description="Pro residues" evidence="1">
    <location>
        <begin position="789"/>
        <end position="798"/>
    </location>
</feature>
<feature type="compositionally biased region" description="Low complexity" evidence="1">
    <location>
        <begin position="54"/>
        <end position="100"/>
    </location>
</feature>
<feature type="transmembrane region" description="Helical" evidence="2">
    <location>
        <begin position="471"/>
        <end position="494"/>
    </location>
</feature>
<feature type="transmembrane region" description="Helical" evidence="2">
    <location>
        <begin position="427"/>
        <end position="451"/>
    </location>
</feature>
<evidence type="ECO:0000256" key="1">
    <source>
        <dbReference type="SAM" id="MobiDB-lite"/>
    </source>
</evidence>
<keyword evidence="2" id="KW-1133">Transmembrane helix</keyword>
<keyword evidence="2" id="KW-0472">Membrane</keyword>
<reference evidence="3 4" key="1">
    <citation type="submission" date="2020-04" db="EMBL/GenBank/DDBJ databases">
        <authorList>
            <person name="Hitch T.C.A."/>
            <person name="Wylensek D."/>
            <person name="Clavel T."/>
        </authorList>
    </citation>
    <scope>NUCLEOTIDE SEQUENCE [LARGE SCALE GENOMIC DNA]</scope>
    <source>
        <strain evidence="3 4">PG-251-APC-1</strain>
    </source>
</reference>
<dbReference type="Proteomes" id="UP000522333">
    <property type="component" value="Unassembled WGS sequence"/>
</dbReference>
<feature type="transmembrane region" description="Helical" evidence="2">
    <location>
        <begin position="539"/>
        <end position="556"/>
    </location>
</feature>
<organism evidence="3 4">
    <name type="scientific">Desulfovibrio piger</name>
    <dbReference type="NCBI Taxonomy" id="901"/>
    <lineage>
        <taxon>Bacteria</taxon>
        <taxon>Pseudomonadati</taxon>
        <taxon>Thermodesulfobacteriota</taxon>
        <taxon>Desulfovibrionia</taxon>
        <taxon>Desulfovibrionales</taxon>
        <taxon>Desulfovibrionaceae</taxon>
        <taxon>Desulfovibrio</taxon>
    </lineage>
</organism>
<feature type="region of interest" description="Disordered" evidence="1">
    <location>
        <begin position="1"/>
        <end position="163"/>
    </location>
</feature>
<feature type="transmembrane region" description="Helical" evidence="2">
    <location>
        <begin position="608"/>
        <end position="630"/>
    </location>
</feature>
<proteinExistence type="predicted"/>
<feature type="compositionally biased region" description="Low complexity" evidence="1">
    <location>
        <begin position="689"/>
        <end position="778"/>
    </location>
</feature>
<feature type="transmembrane region" description="Helical" evidence="2">
    <location>
        <begin position="228"/>
        <end position="248"/>
    </location>
</feature>
<dbReference type="PANTHER" id="PTHR24216:SF65">
    <property type="entry name" value="PAXILLIN-LIKE PROTEIN 1"/>
    <property type="match status" value="1"/>
</dbReference>
<feature type="compositionally biased region" description="Low complexity" evidence="1">
    <location>
        <begin position="111"/>
        <end position="134"/>
    </location>
</feature>
<feature type="transmembrane region" description="Helical" evidence="2">
    <location>
        <begin position="565"/>
        <end position="588"/>
    </location>
</feature>
<dbReference type="PANTHER" id="PTHR24216">
    <property type="entry name" value="PAXILLIN-RELATED"/>
    <property type="match status" value="1"/>
</dbReference>
<evidence type="ECO:0000313" key="4">
    <source>
        <dbReference type="Proteomes" id="UP000522333"/>
    </source>
</evidence>
<feature type="region of interest" description="Disordered" evidence="1">
    <location>
        <begin position="689"/>
        <end position="798"/>
    </location>
</feature>
<feature type="transmembrane region" description="Helical" evidence="2">
    <location>
        <begin position="301"/>
        <end position="322"/>
    </location>
</feature>
<feature type="transmembrane region" description="Helical" evidence="2">
    <location>
        <begin position="328"/>
        <end position="346"/>
    </location>
</feature>
<feature type="transmembrane region" description="Helical" evidence="2">
    <location>
        <begin position="387"/>
        <end position="415"/>
    </location>
</feature>
<comment type="caution">
    <text evidence="3">The sequence shown here is derived from an EMBL/GenBank/DDBJ whole genome shotgun (WGS) entry which is preliminary data.</text>
</comment>
<keyword evidence="2" id="KW-0812">Transmembrane</keyword>
<gene>
    <name evidence="3" type="ORF">HF854_00130</name>
</gene>
<evidence type="ECO:0000313" key="3">
    <source>
        <dbReference type="EMBL" id="NME50963.1"/>
    </source>
</evidence>
<protein>
    <submittedName>
        <fullName evidence="3">Uncharacterized protein</fullName>
    </submittedName>
</protein>
<sequence>MTEKNPDAASKLACPEEEIPMGMTPWSQLDEEARARVSRPTPADGQKSPAPGTASVAPEPAPAPQQESPIPMPAAEAVQAEDAPAAPAAPVAAPVESPAADQTPEAPLSMEAGEAPAAPAEAARPVPATEPAVTAEEKADGSEAPAEDVAADAAMAEAPRSGRRGLATMQPAAMDEQIPAAEAAPLPEEGQAPAPQAEAPAAPAAPVAVLEAGPAQKAFAVLAKMGPLALLLLLACQLWPTFLTGGLYCPPEMKLMDTVREALASGQWFAPLHNGDAQLPVFVWMLAALDLVARMVPQLSAFVWPAGAALGGLACLWGTWALSRAAGFGPQAALASGLILLSSLLFPQLAHFMGPQGLATGLCLLSMAFFCMGWKKEHAWISLPLAFLTSGLAALTGGLVFLILPLLTSLVHLFWTWRIRRAQRLDALAGFLLLLLLGTLWAAAIIFWVQAEGYAQAVSGKFISLPWPLPAFWWLAPALAVLGLLPWLFVVTGVNWGRVFATSWKTLRASRKENSGSSFLWIALFFSLPLSLLGSGLAGATPALCLLAILLGRALVRMGSLGSKFFYLVIALLFLHAGMLLAALHFPVALEWLRTSTSLAIPQQYEALLTSLDALPVLGGLCIVFAVLLARFTRRAWPGGSLLVCTLFAILLAQPAHLWLAPQLAGHAELKLAAAQPLNAAAPAAPAAVKESTAPAAPEAAAETAAPETPAAEAAQAPEAAAPAEAAQAPETPEATAPAETQAAPAEEAAAPAPAEGTPAPAENAQPAEPVQEAPAVQTLPAGPEHGTPIPPEAVPVQ</sequence>
<accession>A0A848CFL4</accession>
<feature type="transmembrane region" description="Helical" evidence="2">
    <location>
        <begin position="642"/>
        <end position="660"/>
    </location>
</feature>
<feature type="transmembrane region" description="Helical" evidence="2">
    <location>
        <begin position="515"/>
        <end position="533"/>
    </location>
</feature>
<feature type="transmembrane region" description="Helical" evidence="2">
    <location>
        <begin position="358"/>
        <end position="375"/>
    </location>
</feature>
<dbReference type="RefSeq" id="WP_168934461.1">
    <property type="nucleotide sequence ID" value="NZ_JABAFY010000001.1"/>
</dbReference>
<dbReference type="EMBL" id="JABAFY010000001">
    <property type="protein sequence ID" value="NME50963.1"/>
    <property type="molecule type" value="Genomic_DNA"/>
</dbReference>
<evidence type="ECO:0000256" key="2">
    <source>
        <dbReference type="SAM" id="Phobius"/>
    </source>
</evidence>